<organism evidence="2 3">
    <name type="scientific">Mycena sanguinolenta</name>
    <dbReference type="NCBI Taxonomy" id="230812"/>
    <lineage>
        <taxon>Eukaryota</taxon>
        <taxon>Fungi</taxon>
        <taxon>Dikarya</taxon>
        <taxon>Basidiomycota</taxon>
        <taxon>Agaricomycotina</taxon>
        <taxon>Agaricomycetes</taxon>
        <taxon>Agaricomycetidae</taxon>
        <taxon>Agaricales</taxon>
        <taxon>Marasmiineae</taxon>
        <taxon>Mycenaceae</taxon>
        <taxon>Mycena</taxon>
    </lineage>
</organism>
<protein>
    <submittedName>
        <fullName evidence="2">Uncharacterized protein</fullName>
    </submittedName>
</protein>
<name>A0A8H6XSF9_9AGAR</name>
<gene>
    <name evidence="2" type="ORF">MSAN_01803400</name>
</gene>
<evidence type="ECO:0000313" key="2">
    <source>
        <dbReference type="EMBL" id="KAF7346658.1"/>
    </source>
</evidence>
<reference evidence="2" key="1">
    <citation type="submission" date="2020-05" db="EMBL/GenBank/DDBJ databases">
        <title>Mycena genomes resolve the evolution of fungal bioluminescence.</title>
        <authorList>
            <person name="Tsai I.J."/>
        </authorList>
    </citation>
    <scope>NUCLEOTIDE SEQUENCE</scope>
    <source>
        <strain evidence="2">160909Yilan</strain>
    </source>
</reference>
<feature type="compositionally biased region" description="Polar residues" evidence="1">
    <location>
        <begin position="182"/>
        <end position="193"/>
    </location>
</feature>
<accession>A0A8H6XSF9</accession>
<dbReference type="OrthoDB" id="3070163at2759"/>
<comment type="caution">
    <text evidence="2">The sequence shown here is derived from an EMBL/GenBank/DDBJ whole genome shotgun (WGS) entry which is preliminary data.</text>
</comment>
<dbReference type="EMBL" id="JACAZH010000018">
    <property type="protein sequence ID" value="KAF7346658.1"/>
    <property type="molecule type" value="Genomic_DNA"/>
</dbReference>
<proteinExistence type="predicted"/>
<feature type="compositionally biased region" description="Basic and acidic residues" evidence="1">
    <location>
        <begin position="206"/>
        <end position="221"/>
    </location>
</feature>
<sequence length="541" mass="58786">MPKARRTTAQVQADEEEKLQIKEARARKRAEGVAKVAAIDAGHDMEVLEEEENRVLTLEDMAAAAGDTSDDEDLDVDDDYQDEDTVMEFAEEDFERVEDDDAYRSQNEFEPPKTKLPAAPSKRTKKAAKGETRAEIEAAASTLKNKSKANGEVPAGKKKVVQNGNAAANSRKAGISQHWAAQASTKAPVNSPATPGLGGLDDEDAGGERPEVSEKGPRKNEFITIDLIASSDSDNDTPTRVPLQPARKSKALPSKLRQSVKVESAPQLPALSIKKPTVKAESSGSFQFTPPSHADVRGLPPFIGPTWNNFLGSLHQALYTSHDPMQFGTRANAAAEFQAVLDVKYPRSGYEIVWGDAICTKGAARMGERRGVFGATAIKVVDELFKNKKYYYPLDAPEATNGFQKPDGFLLSAPFIDTVQPFLKNSNYQLIRKKDGKLDLSVLPVGPLVMGAVAVERAYRLHASGKRAENAIPDFSASKYATAANGYLASIRKLTENRWTLILDACDANGASINEAELRSFDTLDGAREQMYEPSSPAPMD</sequence>
<dbReference type="Proteomes" id="UP000623467">
    <property type="component" value="Unassembled WGS sequence"/>
</dbReference>
<keyword evidence="3" id="KW-1185">Reference proteome</keyword>
<evidence type="ECO:0000313" key="3">
    <source>
        <dbReference type="Proteomes" id="UP000623467"/>
    </source>
</evidence>
<feature type="region of interest" description="Disordered" evidence="1">
    <location>
        <begin position="95"/>
        <end position="263"/>
    </location>
</feature>
<dbReference type="AlphaFoldDB" id="A0A8H6XSF9"/>
<evidence type="ECO:0000256" key="1">
    <source>
        <dbReference type="SAM" id="MobiDB-lite"/>
    </source>
</evidence>